<feature type="compositionally biased region" description="Pro residues" evidence="1">
    <location>
        <begin position="276"/>
        <end position="287"/>
    </location>
</feature>
<gene>
    <name evidence="2" type="ORF">HGRIS_010704</name>
</gene>
<feature type="compositionally biased region" description="Basic and acidic residues" evidence="1">
    <location>
        <begin position="366"/>
        <end position="380"/>
    </location>
</feature>
<evidence type="ECO:0000256" key="1">
    <source>
        <dbReference type="SAM" id="MobiDB-lite"/>
    </source>
</evidence>
<evidence type="ECO:0000313" key="3">
    <source>
        <dbReference type="Proteomes" id="UP001556367"/>
    </source>
</evidence>
<feature type="region of interest" description="Disordered" evidence="1">
    <location>
        <begin position="341"/>
        <end position="440"/>
    </location>
</feature>
<keyword evidence="3" id="KW-1185">Reference proteome</keyword>
<dbReference type="Proteomes" id="UP001556367">
    <property type="component" value="Unassembled WGS sequence"/>
</dbReference>
<evidence type="ECO:0000313" key="2">
    <source>
        <dbReference type="EMBL" id="KAL0948083.1"/>
    </source>
</evidence>
<comment type="caution">
    <text evidence="2">The sequence shown here is derived from an EMBL/GenBank/DDBJ whole genome shotgun (WGS) entry which is preliminary data.</text>
</comment>
<reference evidence="3" key="1">
    <citation type="submission" date="2024-06" db="EMBL/GenBank/DDBJ databases">
        <title>Multi-omics analyses provide insights into the biosynthesis of the anticancer antibiotic pleurotin in Hohenbuehelia grisea.</title>
        <authorList>
            <person name="Weaver J.A."/>
            <person name="Alberti F."/>
        </authorList>
    </citation>
    <scope>NUCLEOTIDE SEQUENCE [LARGE SCALE GENOMIC DNA]</scope>
    <source>
        <strain evidence="3">T-177</strain>
    </source>
</reference>
<proteinExistence type="predicted"/>
<organism evidence="2 3">
    <name type="scientific">Hohenbuehelia grisea</name>
    <dbReference type="NCBI Taxonomy" id="104357"/>
    <lineage>
        <taxon>Eukaryota</taxon>
        <taxon>Fungi</taxon>
        <taxon>Dikarya</taxon>
        <taxon>Basidiomycota</taxon>
        <taxon>Agaricomycotina</taxon>
        <taxon>Agaricomycetes</taxon>
        <taxon>Agaricomycetidae</taxon>
        <taxon>Agaricales</taxon>
        <taxon>Pleurotineae</taxon>
        <taxon>Pleurotaceae</taxon>
        <taxon>Hohenbuehelia</taxon>
    </lineage>
</organism>
<name>A0ABR3IXT0_9AGAR</name>
<sequence length="519" mass="55187">MSSSNLSARDSTLVRASILDVALQLGVQQGSRVAHWMFDDPEEEQDDVRSPLVKANNDEPWDLLHYYVSDNKRGDGACMSPTERAEAAHTISDLFSKSASAKRAAGHSRTMSAPSVPAFDLCVDTSLASRVESPLSSAAPWRSWILAAYGIDLPNTPSTSLPVDAAKSPVGSFPLTLATPSHFRPKPATPLLSAAPVIHSQFSAFTPSSPVINTQKSPLPRTIHSIIPTHRQSSSDAPPYSPPHYAFTLSPAHSEAPSESATWNLRPGRIQSKALPPIPQFQEPPSPALSHSSTETTSTTTTLVNSPASKDGGEAGATPLHELHVVAPPIRVSSLGAAQLDASQQRGKVPQKPSNVELSMPSVVRSTERHSPPPDPRGPESRSGSPTPAGVAGTAPLKIRKHSKLSIPSSPRPRRSDSSNPNAIVVPRETRATSSSGTRLTDPMVRVTGKVDAPREPRAIMPRYSAGNNTAARPLSLQQRGRLSPFPAQPVDRNAPKKSHSLPAALGYQLVDPGFLPST</sequence>
<accession>A0ABR3IXT0</accession>
<protein>
    <submittedName>
        <fullName evidence="2">Uncharacterized protein</fullName>
    </submittedName>
</protein>
<feature type="compositionally biased region" description="Low complexity" evidence="1">
    <location>
        <begin position="250"/>
        <end position="261"/>
    </location>
</feature>
<feature type="region of interest" description="Disordered" evidence="1">
    <location>
        <begin position="230"/>
        <end position="316"/>
    </location>
</feature>
<dbReference type="EMBL" id="JASNQZ010000014">
    <property type="protein sequence ID" value="KAL0948083.1"/>
    <property type="molecule type" value="Genomic_DNA"/>
</dbReference>
<feature type="compositionally biased region" description="Low complexity" evidence="1">
    <location>
        <begin position="290"/>
        <end position="302"/>
    </location>
</feature>
<feature type="compositionally biased region" description="Polar residues" evidence="1">
    <location>
        <begin position="341"/>
        <end position="357"/>
    </location>
</feature>